<keyword evidence="1" id="KW-0663">Pyridoxal phosphate</keyword>
<dbReference type="Proteomes" id="UP000218896">
    <property type="component" value="Unassembled WGS sequence"/>
</dbReference>
<keyword evidence="4" id="KW-1185">Reference proteome</keyword>
<keyword evidence="3" id="KW-0808">Transferase</keyword>
<dbReference type="Pfam" id="PF00266">
    <property type="entry name" value="Aminotran_5"/>
    <property type="match status" value="1"/>
</dbReference>
<dbReference type="InterPro" id="IPR000192">
    <property type="entry name" value="Aminotrans_V_dom"/>
</dbReference>
<evidence type="ECO:0000259" key="2">
    <source>
        <dbReference type="Pfam" id="PF00266"/>
    </source>
</evidence>
<comment type="caution">
    <text evidence="3">The sequence shown here is derived from an EMBL/GenBank/DDBJ whole genome shotgun (WGS) entry which is preliminary data.</text>
</comment>
<dbReference type="RefSeq" id="WP_095616883.1">
    <property type="nucleotide sequence ID" value="NZ_NSKD01000002.1"/>
</dbReference>
<sequence length="386" mass="42495">MTERFSATQLLSEFPLESGLAYLNHAAVAPWPRRASDAVARFAHENSHLGATHYPQWLTVEDQLRHNLARLINAPSAQDIALCKNTSEALSMVAAGLDWHEGDEIIITSQEFPSNRIVWESLVSRGVSIRVADIDRQDVTPEGAIEDLITDRTRLMSVSSVQYGTGLRLDAAHLGALCDSHGILFCLDAIQSAGAEPLDVQATGAHFAMADGHKWMLGPEGLAFFYVAPEWRDSLKLYEYGWHMVAEPGNFDRKGWAPAPDARRFECGSPNLLAAHALEASTGLLLEVGLDQVRSLIDQRVSRLASGLESIKGVTPVTPREPQRRLGIYTVQVDGLDNRHLCDRLAQQRVISASRGGGVRFSPHFYTPYAALEQALDTLERLVRQG</sequence>
<dbReference type="GO" id="GO:0008483">
    <property type="term" value="F:transaminase activity"/>
    <property type="evidence" value="ECO:0007669"/>
    <property type="project" value="UniProtKB-KW"/>
</dbReference>
<dbReference type="EMBL" id="NSKD01000002">
    <property type="protein sequence ID" value="PAU81156.1"/>
    <property type="molecule type" value="Genomic_DNA"/>
</dbReference>
<reference evidence="3 4" key="1">
    <citation type="submission" date="2017-08" db="EMBL/GenBank/DDBJ databases">
        <title>Halovibrio sewagensis sp. nov., isolated from wastewater of high salinity.</title>
        <authorList>
            <person name="Dong X."/>
            <person name="Zhang G."/>
        </authorList>
    </citation>
    <scope>NUCLEOTIDE SEQUENCE [LARGE SCALE GENOMIC DNA]</scope>
    <source>
        <strain evidence="3 4">YL5-2</strain>
    </source>
</reference>
<dbReference type="SUPFAM" id="SSF53383">
    <property type="entry name" value="PLP-dependent transferases"/>
    <property type="match status" value="1"/>
</dbReference>
<gene>
    <name evidence="3" type="ORF">CK501_06240</name>
</gene>
<evidence type="ECO:0000313" key="3">
    <source>
        <dbReference type="EMBL" id="PAU81156.1"/>
    </source>
</evidence>
<dbReference type="PANTHER" id="PTHR43586">
    <property type="entry name" value="CYSTEINE DESULFURASE"/>
    <property type="match status" value="1"/>
</dbReference>
<dbReference type="InterPro" id="IPR015424">
    <property type="entry name" value="PyrdxlP-dep_Trfase"/>
</dbReference>
<evidence type="ECO:0000313" key="4">
    <source>
        <dbReference type="Proteomes" id="UP000218896"/>
    </source>
</evidence>
<organism evidence="3 4">
    <name type="scientific">Halovibrio salipaludis</name>
    <dbReference type="NCBI Taxonomy" id="2032626"/>
    <lineage>
        <taxon>Bacteria</taxon>
        <taxon>Pseudomonadati</taxon>
        <taxon>Pseudomonadota</taxon>
        <taxon>Gammaproteobacteria</taxon>
        <taxon>Oceanospirillales</taxon>
        <taxon>Halomonadaceae</taxon>
        <taxon>Halovibrio</taxon>
    </lineage>
</organism>
<dbReference type="InterPro" id="IPR015421">
    <property type="entry name" value="PyrdxlP-dep_Trfase_major"/>
</dbReference>
<dbReference type="PANTHER" id="PTHR43586:SF15">
    <property type="entry name" value="BLR3095 PROTEIN"/>
    <property type="match status" value="1"/>
</dbReference>
<protein>
    <submittedName>
        <fullName evidence="3">Aminotransferase</fullName>
    </submittedName>
</protein>
<keyword evidence="3" id="KW-0032">Aminotransferase</keyword>
<dbReference type="AlphaFoldDB" id="A0A2A2F6U2"/>
<feature type="domain" description="Aminotransferase class V" evidence="2">
    <location>
        <begin position="22"/>
        <end position="354"/>
    </location>
</feature>
<dbReference type="InterPro" id="IPR015422">
    <property type="entry name" value="PyrdxlP-dep_Trfase_small"/>
</dbReference>
<dbReference type="OrthoDB" id="9812626at2"/>
<dbReference type="Gene3D" id="3.40.640.10">
    <property type="entry name" value="Type I PLP-dependent aspartate aminotransferase-like (Major domain)"/>
    <property type="match status" value="1"/>
</dbReference>
<evidence type="ECO:0000256" key="1">
    <source>
        <dbReference type="ARBA" id="ARBA00022898"/>
    </source>
</evidence>
<dbReference type="Gene3D" id="3.90.1150.10">
    <property type="entry name" value="Aspartate Aminotransferase, domain 1"/>
    <property type="match status" value="1"/>
</dbReference>
<proteinExistence type="predicted"/>
<name>A0A2A2F6U2_9GAMM</name>
<accession>A0A2A2F6U2</accession>